<proteinExistence type="predicted"/>
<dbReference type="Proteomes" id="UP000004374">
    <property type="component" value="Unassembled WGS sequence"/>
</dbReference>
<protein>
    <recommendedName>
        <fullName evidence="3">AbiEi antitoxin C-terminal domain-containing protein</fullName>
    </recommendedName>
</protein>
<evidence type="ECO:0000313" key="2">
    <source>
        <dbReference type="Proteomes" id="UP000004374"/>
    </source>
</evidence>
<dbReference type="RefSeq" id="WP_008218251.1">
    <property type="nucleotide sequence ID" value="NZ_BAFK01000002.1"/>
</dbReference>
<dbReference type="STRING" id="562729.RNAN_0411"/>
<evidence type="ECO:0008006" key="3">
    <source>
        <dbReference type="Google" id="ProtNLM"/>
    </source>
</evidence>
<dbReference type="InterPro" id="IPR045738">
    <property type="entry name" value="DUF6088"/>
</dbReference>
<comment type="caution">
    <text evidence="1">The sequence shown here is derived from an EMBL/GenBank/DDBJ whole genome shotgun (WGS) entry which is preliminary data.</text>
</comment>
<dbReference type="OrthoDB" id="9798200at2"/>
<keyword evidence="2" id="KW-1185">Reference proteome</keyword>
<reference evidence="1 2" key="1">
    <citation type="journal article" date="2012" name="J. Bacteriol.">
        <title>Genome Sequence of the Protease-Producing Bacterium Rheinheimera nanhaiensis E407-8T, Isolated from Deep-Sea Sediment of the South China Sea.</title>
        <authorList>
            <person name="Zhang X.-Y."/>
            <person name="Zhang Y.-J."/>
            <person name="Qin Q.-L."/>
            <person name="Xie B.-B."/>
            <person name="Chen X.-L."/>
            <person name="Zhou B.-C."/>
            <person name="Zhang Y.-Z."/>
        </authorList>
    </citation>
    <scope>NUCLEOTIDE SEQUENCE [LARGE SCALE GENOMIC DNA]</scope>
    <source>
        <strain evidence="1 2">E407-8</strain>
    </source>
</reference>
<accession>I1DTR5</accession>
<gene>
    <name evidence="1" type="ORF">RNAN_0411</name>
</gene>
<dbReference type="Pfam" id="PF19570">
    <property type="entry name" value="DUF6088"/>
    <property type="match status" value="1"/>
</dbReference>
<evidence type="ECO:0000313" key="1">
    <source>
        <dbReference type="EMBL" id="GAB57443.1"/>
    </source>
</evidence>
<sequence length="246" mass="27996">MTIAKSVYKEIEHIKPGKLFSYQDLDVYAEHSDAVVKAVNRNVSKLGLIKVKKGLFYKAEVGRFGPMAPKESEVIQYFTKRESRTVGYVTGPALYYRWGLTTQVPAEVTVATATSKQEKANLSGLRITTIPARYKGVTSSNIELLQFLDVLNNIERIPDANVDDVSSKLSLKLKQFSQSSIEEMEGIATEAYSERTKALLGTFLEHYLHHFSEKLYRSLNPTSTYYFSYSYKMPNAKKHWHLIFSK</sequence>
<organism evidence="1 2">
    <name type="scientific">Rheinheimera nanhaiensis E407-8</name>
    <dbReference type="NCBI Taxonomy" id="562729"/>
    <lineage>
        <taxon>Bacteria</taxon>
        <taxon>Pseudomonadati</taxon>
        <taxon>Pseudomonadota</taxon>
        <taxon>Gammaproteobacteria</taxon>
        <taxon>Chromatiales</taxon>
        <taxon>Chromatiaceae</taxon>
        <taxon>Rheinheimera</taxon>
    </lineage>
</organism>
<dbReference type="EMBL" id="BAFK01000002">
    <property type="protein sequence ID" value="GAB57443.1"/>
    <property type="molecule type" value="Genomic_DNA"/>
</dbReference>
<name>I1DTR5_9GAMM</name>
<dbReference type="AlphaFoldDB" id="I1DTR5"/>